<dbReference type="RefSeq" id="WP_139165899.1">
    <property type="nucleotide sequence ID" value="NZ_FMVT01000003.1"/>
</dbReference>
<accession>A0A1G5EC43</accession>
<reference evidence="3 4" key="1">
    <citation type="submission" date="2016-10" db="EMBL/GenBank/DDBJ databases">
        <authorList>
            <person name="de Groot N.N."/>
        </authorList>
    </citation>
    <scope>NUCLEOTIDE SEQUENCE [LARGE SCALE GENOMIC DNA]</scope>
    <source>
        <strain evidence="3 4">CGMCC 1.8925</strain>
    </source>
</reference>
<feature type="transmembrane region" description="Helical" evidence="2">
    <location>
        <begin position="116"/>
        <end position="139"/>
    </location>
</feature>
<keyword evidence="2" id="KW-1133">Transmembrane helix</keyword>
<keyword evidence="4" id="KW-1185">Reference proteome</keyword>
<feature type="region of interest" description="Disordered" evidence="1">
    <location>
        <begin position="1"/>
        <end position="77"/>
    </location>
</feature>
<dbReference type="Proteomes" id="UP000199502">
    <property type="component" value="Unassembled WGS sequence"/>
</dbReference>
<proteinExistence type="predicted"/>
<sequence length="140" mass="14869">MPTNNDSIERLRREHGTTDAPDQPATVEALRRDIDSGATGDKVNYPDPAAAPLGADDEAGGHSPNREEMRMAREAGAAAASDYVAPVPGVDHSASEAGQPADMDYYREDNATGSSLALTAVAMPIVLLLLIVFGALWYWM</sequence>
<evidence type="ECO:0000313" key="3">
    <source>
        <dbReference type="EMBL" id="SCY24559.1"/>
    </source>
</evidence>
<name>A0A1G5EC43_9RHOB</name>
<dbReference type="OrthoDB" id="7779283at2"/>
<evidence type="ECO:0000313" key="4">
    <source>
        <dbReference type="Proteomes" id="UP000199502"/>
    </source>
</evidence>
<evidence type="ECO:0000256" key="1">
    <source>
        <dbReference type="SAM" id="MobiDB-lite"/>
    </source>
</evidence>
<dbReference type="AlphaFoldDB" id="A0A1G5EC43"/>
<feature type="compositionally biased region" description="Basic and acidic residues" evidence="1">
    <location>
        <begin position="7"/>
        <end position="17"/>
    </location>
</feature>
<dbReference type="EMBL" id="FMVT01000003">
    <property type="protein sequence ID" value="SCY24559.1"/>
    <property type="molecule type" value="Genomic_DNA"/>
</dbReference>
<gene>
    <name evidence="3" type="ORF">SAMN05660710_01032</name>
</gene>
<dbReference type="STRING" id="336292.SAMN05660710_01032"/>
<protein>
    <submittedName>
        <fullName evidence="3">Uncharacterized protein</fullName>
    </submittedName>
</protein>
<keyword evidence="2" id="KW-0812">Transmembrane</keyword>
<keyword evidence="2" id="KW-0472">Membrane</keyword>
<evidence type="ECO:0000256" key="2">
    <source>
        <dbReference type="SAM" id="Phobius"/>
    </source>
</evidence>
<organism evidence="3 4">
    <name type="scientific">Paracoccus tibetensis</name>
    <dbReference type="NCBI Taxonomy" id="336292"/>
    <lineage>
        <taxon>Bacteria</taxon>
        <taxon>Pseudomonadati</taxon>
        <taxon>Pseudomonadota</taxon>
        <taxon>Alphaproteobacteria</taxon>
        <taxon>Rhodobacterales</taxon>
        <taxon>Paracoccaceae</taxon>
        <taxon>Paracoccus</taxon>
    </lineage>
</organism>
<feature type="compositionally biased region" description="Basic and acidic residues" evidence="1">
    <location>
        <begin position="64"/>
        <end position="73"/>
    </location>
</feature>